<evidence type="ECO:0000313" key="3">
    <source>
        <dbReference type="EMBL" id="SCG75960.1"/>
    </source>
</evidence>
<evidence type="ECO:0000256" key="1">
    <source>
        <dbReference type="SAM" id="MobiDB-lite"/>
    </source>
</evidence>
<dbReference type="RefSeq" id="WP_157745113.1">
    <property type="nucleotide sequence ID" value="NZ_LT607753.1"/>
</dbReference>
<evidence type="ECO:0008006" key="5">
    <source>
        <dbReference type="Google" id="ProtNLM"/>
    </source>
</evidence>
<name>A0A1C5JZF4_9ACTN</name>
<accession>A0A1C5JZF4</accession>
<dbReference type="EMBL" id="LT607753">
    <property type="protein sequence ID" value="SCG75960.1"/>
    <property type="molecule type" value="Genomic_DNA"/>
</dbReference>
<protein>
    <recommendedName>
        <fullName evidence="5">PQQ-like domain-containing protein</fullName>
    </recommendedName>
</protein>
<organism evidence="3 4">
    <name type="scientific">Micromonospora coxensis</name>
    <dbReference type="NCBI Taxonomy" id="356852"/>
    <lineage>
        <taxon>Bacteria</taxon>
        <taxon>Bacillati</taxon>
        <taxon>Actinomycetota</taxon>
        <taxon>Actinomycetes</taxon>
        <taxon>Micromonosporales</taxon>
        <taxon>Micromonosporaceae</taxon>
        <taxon>Micromonospora</taxon>
    </lineage>
</organism>
<dbReference type="SUPFAM" id="SSF101898">
    <property type="entry name" value="NHL repeat"/>
    <property type="match status" value="1"/>
</dbReference>
<feature type="region of interest" description="Disordered" evidence="1">
    <location>
        <begin position="30"/>
        <end position="83"/>
    </location>
</feature>
<dbReference type="AlphaFoldDB" id="A0A1C5JZF4"/>
<dbReference type="Proteomes" id="UP000198215">
    <property type="component" value="Chromosome I"/>
</dbReference>
<feature type="chain" id="PRO_5038916328" description="PQQ-like domain-containing protein" evidence="2">
    <location>
        <begin position="27"/>
        <end position="484"/>
    </location>
</feature>
<dbReference type="OrthoDB" id="510492at2"/>
<dbReference type="PROSITE" id="PS51257">
    <property type="entry name" value="PROKAR_LIPOPROTEIN"/>
    <property type="match status" value="1"/>
</dbReference>
<feature type="compositionally biased region" description="Low complexity" evidence="1">
    <location>
        <begin position="46"/>
        <end position="61"/>
    </location>
</feature>
<reference evidence="4" key="1">
    <citation type="submission" date="2016-06" db="EMBL/GenBank/DDBJ databases">
        <authorList>
            <person name="Varghese N."/>
            <person name="Submissions Spin"/>
        </authorList>
    </citation>
    <scope>NUCLEOTIDE SEQUENCE [LARGE SCALE GENOMIC DNA]</scope>
    <source>
        <strain evidence="4">DSM 45161</strain>
    </source>
</reference>
<evidence type="ECO:0000256" key="2">
    <source>
        <dbReference type="SAM" id="SignalP"/>
    </source>
</evidence>
<feature type="compositionally biased region" description="Low complexity" evidence="1">
    <location>
        <begin position="30"/>
        <end position="39"/>
    </location>
</feature>
<keyword evidence="4" id="KW-1185">Reference proteome</keyword>
<sequence length="484" mass="49806">MHTTAHRRRLLSTVTVLTLLTTACQAEPAAEAPRWAGPGAAPPTPAGASAAPTAASPRATPVDCPDPRPAPRSASSLDPTAASYLGRDGDDVATAVDVSNSCELVVGGRFTGLTGGATTTLGRGGAGAVVRLDGAGRRVLGVTRLAGTVADLEVRRDGGDIAVATDRGVWLLDARAGAARWQRGRSASRVAVGAAGTVAALAGTTVTVYDLTGATLSTIRPQGRTVSDVAVDDRSGLVFVSGFRQVQSGPCVPVQIAYVHAYDRRGKLRWRAYDHPADRLGDLCADSRADRVAMGRDGKLYLAGETAGGNSIFARSAADPTRPAPNVVIDMFTQASNTSDAHYTYLARLDPASGRHLAGQVVISRIDSKGDKGNTIKPYAITADESGRVYAGGVSAYQIADRSRIILGGRRLAPYAGGDAWVLVLSADLRRRTSWVVFTDGGAGAVRGVAASSGVAAAVAKVDKGPFHRTRAVQSDAGGGYLAA</sequence>
<feature type="signal peptide" evidence="2">
    <location>
        <begin position="1"/>
        <end position="26"/>
    </location>
</feature>
<evidence type="ECO:0000313" key="4">
    <source>
        <dbReference type="Proteomes" id="UP000198215"/>
    </source>
</evidence>
<keyword evidence="2" id="KW-0732">Signal</keyword>
<gene>
    <name evidence="3" type="ORF">GA0070614_5813</name>
</gene>
<proteinExistence type="predicted"/>